<dbReference type="PRINTS" id="PR00474">
    <property type="entry name" value="GLU5KINASE"/>
</dbReference>
<dbReference type="GO" id="GO:0005737">
    <property type="term" value="C:cytoplasm"/>
    <property type="evidence" value="ECO:0007669"/>
    <property type="project" value="InterPro"/>
</dbReference>
<dbReference type="NCBIfam" id="NF010659">
    <property type="entry name" value="PRK14058.1-1"/>
    <property type="match status" value="1"/>
</dbReference>
<dbReference type="PANTHER" id="PTHR23342:SF20">
    <property type="entry name" value="[LYSW]-AMINOADIPATE KINASE"/>
    <property type="match status" value="1"/>
</dbReference>
<dbReference type="InterPro" id="IPR001057">
    <property type="entry name" value="Glu/AcGlu_kinase"/>
</dbReference>
<evidence type="ECO:0000256" key="7">
    <source>
        <dbReference type="ARBA" id="ARBA00023154"/>
    </source>
</evidence>
<gene>
    <name evidence="10" type="primary">lysZ_3</name>
    <name evidence="10" type="ORF">SDC9_116386</name>
</gene>
<keyword evidence="4" id="KW-0547">Nucleotide-binding</keyword>
<dbReference type="NCBIfam" id="TIGR00761">
    <property type="entry name" value="argB"/>
    <property type="match status" value="1"/>
</dbReference>
<keyword evidence="6" id="KW-0067">ATP-binding</keyword>
<keyword evidence="1" id="KW-0963">Cytoplasm</keyword>
<reference evidence="10" key="1">
    <citation type="submission" date="2019-08" db="EMBL/GenBank/DDBJ databases">
        <authorList>
            <person name="Kucharzyk K."/>
            <person name="Murdoch R.W."/>
            <person name="Higgins S."/>
            <person name="Loffler F."/>
        </authorList>
    </citation>
    <scope>NUCLEOTIDE SEQUENCE</scope>
</reference>
<evidence type="ECO:0000256" key="1">
    <source>
        <dbReference type="ARBA" id="ARBA00022490"/>
    </source>
</evidence>
<dbReference type="GO" id="GO:0003991">
    <property type="term" value="F:acetylglutamate kinase activity"/>
    <property type="evidence" value="ECO:0007669"/>
    <property type="project" value="TreeGrafter"/>
</dbReference>
<organism evidence="10">
    <name type="scientific">bioreactor metagenome</name>
    <dbReference type="NCBI Taxonomy" id="1076179"/>
    <lineage>
        <taxon>unclassified sequences</taxon>
        <taxon>metagenomes</taxon>
        <taxon>ecological metagenomes</taxon>
    </lineage>
</organism>
<dbReference type="HAMAP" id="MF_02082">
    <property type="entry name" value="LysZ"/>
    <property type="match status" value="1"/>
</dbReference>
<evidence type="ECO:0000256" key="8">
    <source>
        <dbReference type="ARBA" id="ARBA00029440"/>
    </source>
</evidence>
<protein>
    <submittedName>
        <fullName evidence="10">[LysW]-aminoadipate kinase</fullName>
        <ecNumber evidence="10">2.7.2.-</ecNumber>
    </submittedName>
</protein>
<dbReference type="GO" id="GO:0005524">
    <property type="term" value="F:ATP binding"/>
    <property type="evidence" value="ECO:0007669"/>
    <property type="project" value="UniProtKB-KW"/>
</dbReference>
<feature type="domain" description="Aspartate/glutamate/uridylate kinase" evidence="9">
    <location>
        <begin position="6"/>
        <end position="253"/>
    </location>
</feature>
<dbReference type="GO" id="GO:0006526">
    <property type="term" value="P:L-arginine biosynthetic process"/>
    <property type="evidence" value="ECO:0007669"/>
    <property type="project" value="TreeGrafter"/>
</dbReference>
<evidence type="ECO:0000256" key="5">
    <source>
        <dbReference type="ARBA" id="ARBA00022777"/>
    </source>
</evidence>
<keyword evidence="3 10" id="KW-0808">Transferase</keyword>
<dbReference type="InterPro" id="IPR001048">
    <property type="entry name" value="Asp/Glu/Uridylate_kinase"/>
</dbReference>
<dbReference type="InterPro" id="IPR004662">
    <property type="entry name" value="AcgluKinase_fam"/>
</dbReference>
<dbReference type="Pfam" id="PF00696">
    <property type="entry name" value="AA_kinase"/>
    <property type="match status" value="1"/>
</dbReference>
<dbReference type="NCBIfam" id="NF010661">
    <property type="entry name" value="PRK14058.1-3"/>
    <property type="match status" value="1"/>
</dbReference>
<evidence type="ECO:0000256" key="4">
    <source>
        <dbReference type="ARBA" id="ARBA00022741"/>
    </source>
</evidence>
<dbReference type="InterPro" id="IPR037529">
    <property type="entry name" value="LysZ"/>
</dbReference>
<accession>A0A645BXR1</accession>
<dbReference type="PANTHER" id="PTHR23342">
    <property type="entry name" value="N-ACETYLGLUTAMATE SYNTHASE"/>
    <property type="match status" value="1"/>
</dbReference>
<dbReference type="SUPFAM" id="SSF53633">
    <property type="entry name" value="Carbamate kinase-like"/>
    <property type="match status" value="1"/>
</dbReference>
<dbReference type="EC" id="2.7.2.-" evidence="10"/>
<evidence type="ECO:0000259" key="9">
    <source>
        <dbReference type="Pfam" id="PF00696"/>
    </source>
</evidence>
<evidence type="ECO:0000313" key="10">
    <source>
        <dbReference type="EMBL" id="MPM69441.1"/>
    </source>
</evidence>
<dbReference type="EMBL" id="VSSQ01022878">
    <property type="protein sequence ID" value="MPM69441.1"/>
    <property type="molecule type" value="Genomic_DNA"/>
</dbReference>
<name>A0A645BXR1_9ZZZZ</name>
<dbReference type="InterPro" id="IPR036393">
    <property type="entry name" value="AceGlu_kinase-like_sf"/>
</dbReference>
<evidence type="ECO:0000256" key="2">
    <source>
        <dbReference type="ARBA" id="ARBA00022605"/>
    </source>
</evidence>
<dbReference type="AlphaFoldDB" id="A0A645BXR1"/>
<dbReference type="PIRSF" id="PIRSF000728">
    <property type="entry name" value="NAGK"/>
    <property type="match status" value="1"/>
</dbReference>
<proteinExistence type="inferred from homology"/>
<dbReference type="GO" id="GO:0009085">
    <property type="term" value="P:lysine biosynthetic process"/>
    <property type="evidence" value="ECO:0007669"/>
    <property type="project" value="UniProtKB-KW"/>
</dbReference>
<evidence type="ECO:0000256" key="6">
    <source>
        <dbReference type="ARBA" id="ARBA00022840"/>
    </source>
</evidence>
<evidence type="ECO:0000256" key="3">
    <source>
        <dbReference type="ARBA" id="ARBA00022679"/>
    </source>
</evidence>
<keyword evidence="5 10" id="KW-0418">Kinase</keyword>
<keyword evidence="7" id="KW-0457">Lysine biosynthesis</keyword>
<comment type="caution">
    <text evidence="10">The sequence shown here is derived from an EMBL/GenBank/DDBJ whole genome shotgun (WGS) entry which is preliminary data.</text>
</comment>
<sequence length="272" mass="28223">MDMRSVIVVKLGGTEGVDFSAICADAAELLKAGKQLVFVHGGSAEANALGTALGVPPKFITSPSGYTSRHTDPATMQVFLMAVNGKVNSLLTEQLHKLGINALGLSGMDGSLLVATRKEAVQSVENGKRKIIRDDYTGKIETVNLALLEMLLSAGYLPVIAPLAVSLTGEALNVDADRAAAMVAGALKAETLILLTAVPGLMKHFPDESSLLKTLPKDQLPAALEMAQGRMKKKVLGSEEALNLGVGKVIIADGRVQSPISAALSGAGTTIQ</sequence>
<keyword evidence="2" id="KW-0028">Amino-acid biosynthesis</keyword>
<comment type="pathway">
    <text evidence="8">Amino-acid biosynthesis.</text>
</comment>
<dbReference type="Gene3D" id="3.40.1160.10">
    <property type="entry name" value="Acetylglutamate kinase-like"/>
    <property type="match status" value="1"/>
</dbReference>